<dbReference type="Proteomes" id="UP000317891">
    <property type="component" value="Segment"/>
</dbReference>
<dbReference type="EMBL" id="MH320556">
    <property type="protein sequence ID" value="AYO89128.1"/>
    <property type="molecule type" value="Genomic_DNA"/>
</dbReference>
<protein>
    <submittedName>
        <fullName evidence="1">MC105</fullName>
    </submittedName>
</protein>
<evidence type="ECO:0000313" key="5">
    <source>
        <dbReference type="EMBL" id="AYO88250.1"/>
    </source>
</evidence>
<dbReference type="Proteomes" id="UP000320816">
    <property type="component" value="Segment"/>
</dbReference>
<dbReference type="EMBL" id="KY040274">
    <property type="protein sequence ID" value="AQY16678.1"/>
    <property type="molecule type" value="Genomic_DNA"/>
</dbReference>
<dbReference type="EMBL" id="MH320550">
    <property type="protein sequence ID" value="AYO88080.1"/>
    <property type="molecule type" value="Genomic_DNA"/>
</dbReference>
<dbReference type="EMBL" id="MH320551">
    <property type="protein sequence ID" value="AYO88250.1"/>
    <property type="molecule type" value="Genomic_DNA"/>
</dbReference>
<dbReference type="Proteomes" id="UP000320664">
    <property type="component" value="Segment"/>
</dbReference>
<dbReference type="Proteomes" id="UP000319755">
    <property type="component" value="Genome"/>
</dbReference>
<sequence>MFRYQLAPPRRCAGCATNFVAYLQEDRERMRAALLANPRKLSALRRFLALARTRTLSLAPLDPELRRVLS</sequence>
<reference evidence="2" key="3">
    <citation type="submission" date="2018-05" db="EMBL/GenBank/DDBJ databases">
        <authorList>
            <person name="Zorec T.M."/>
            <person name="Hosnjak L."/>
            <person name="Kutnjak D."/>
            <person name="Kusar B."/>
            <person name="Trcko K."/>
            <person name="Kocjan B.J."/>
            <person name="Li Y."/>
            <person name="Krizmaric M."/>
            <person name="Miljkovic J."/>
            <person name="Ravnikar M."/>
            <person name="Poljak M."/>
        </authorList>
    </citation>
    <scope>NUCLEOTIDE SEQUENCE</scope>
    <source>
        <strain evidence="2">MCV2_MB98</strain>
        <strain evidence="3">MCV2_MC313</strain>
        <strain evidence="4">MCV2_MC316</strain>
        <strain evidence="5">MCV2_MC332</strain>
        <strain evidence="6">MCV2_MC515</strain>
    </source>
</reference>
<accession>A0A1S7DLU5</accession>
<evidence type="ECO:0000313" key="3">
    <source>
        <dbReference type="EMBL" id="AYO87910.1"/>
    </source>
</evidence>
<evidence type="ECO:0000313" key="4">
    <source>
        <dbReference type="EMBL" id="AYO88080.1"/>
    </source>
</evidence>
<evidence type="ECO:0000313" key="1">
    <source>
        <dbReference type="EMBL" id="AQY16678.1"/>
    </source>
</evidence>
<proteinExistence type="predicted"/>
<evidence type="ECO:0000313" key="6">
    <source>
        <dbReference type="EMBL" id="AYO89128.1"/>
    </source>
</evidence>
<name>A0A1S7DLU5_MCV2</name>
<dbReference type="EMBL" id="MH320549">
    <property type="protein sequence ID" value="AYO87910.1"/>
    <property type="molecule type" value="Genomic_DNA"/>
</dbReference>
<dbReference type="EMBL" id="MH320548">
    <property type="protein sequence ID" value="AYO87740.1"/>
    <property type="molecule type" value="Genomic_DNA"/>
</dbReference>
<dbReference type="InterPro" id="IPR007952">
    <property type="entry name" value="Poxvirus_A2.5L"/>
</dbReference>
<organism evidence="1">
    <name type="scientific">Molluscum contagiosum virus subtype 2</name>
    <name type="common">MOCV</name>
    <name type="synonym">MCVII</name>
    <dbReference type="NCBI Taxonomy" id="10281"/>
    <lineage>
        <taxon>Viruses</taxon>
        <taxon>Varidnaviria</taxon>
        <taxon>Bamfordvirae</taxon>
        <taxon>Nucleocytoviricota</taxon>
        <taxon>Pokkesviricetes</taxon>
        <taxon>Chitovirales</taxon>
        <taxon>Poxviridae</taxon>
        <taxon>Chordopoxvirinae</taxon>
        <taxon>Molluscipoxvirus</taxon>
        <taxon>Molluscipoxvirus molluscum</taxon>
        <taxon>Molluscum contagiosum virus</taxon>
    </lineage>
</organism>
<reference evidence="1" key="1">
    <citation type="journal article" date="2017" name="J. Gen. Virol.">
        <title>Recombination events and variability among full-length genomes of co-circulating molluscum contagiosum virus subtypes 1 and 2.</title>
        <authorList>
            <person name="Lopez-Bueno A."/>
            <person name="Parras-Molto M."/>
            <person name="Lopez-Barrantes O."/>
            <person name="Belda S."/>
            <person name="Alejo A."/>
        </authorList>
    </citation>
    <scope>NUCLEOTIDE SEQUENCE</scope>
    <source>
        <strain evidence="1">Madrid 2016_1</strain>
    </source>
</reference>
<organismHost>
    <name type="scientific">Homo sapiens</name>
    <name type="common">Human</name>
    <dbReference type="NCBI Taxonomy" id="9606"/>
</organismHost>
<gene>
    <name evidence="1" type="primary">MC105L</name>
</gene>
<dbReference type="Proteomes" id="UP000317568">
    <property type="component" value="Genome"/>
</dbReference>
<dbReference type="Pfam" id="PF05288">
    <property type="entry name" value="Pox_A3L"/>
    <property type="match status" value="1"/>
</dbReference>
<reference evidence="2" key="2">
    <citation type="journal article" date="2018" name="Viruses">
        <title>New Insights into the Evolutionary and Genomic Landscape of Molluscum Contagiosum Virus (MCV) based on Nine MCV1 and Six MCV2 Complete Genome Sequences.</title>
        <authorList>
            <person name="Zorec T."/>
            <person name="Kutnjak D."/>
            <person name="Hosnjak L."/>
            <person name="Kusar B."/>
            <person name="Trcko K."/>
            <person name="Kocjan B."/>
            <person name="Li Y."/>
            <person name="Krizmaric M."/>
            <person name="Miljkovic J."/>
            <person name="Ravnikar M."/>
            <person name="Poljak M."/>
        </authorList>
    </citation>
    <scope>NUCLEOTIDE SEQUENCE [LARGE SCALE GENOMIC DNA]</scope>
    <source>
        <strain evidence="2">MCV2_MB98</strain>
        <strain evidence="3">MCV2_MC313</strain>
        <strain evidence="4">MCV2_MC316</strain>
        <strain evidence="5">MCV2_MC332</strain>
        <strain evidence="6">MCV2_MC515</strain>
    </source>
</reference>
<dbReference type="Proteomes" id="UP000315637">
    <property type="component" value="Segment"/>
</dbReference>
<evidence type="ECO:0000313" key="2">
    <source>
        <dbReference type="EMBL" id="AYO87740.1"/>
    </source>
</evidence>